<dbReference type="KEGG" id="aft:BBF96_09805"/>
<dbReference type="AlphaFoldDB" id="A0A3S9SZF3"/>
<sequence>MKNNDNNKGQSPPPEQQYPGQDKKEKNFKLTSKKEINATLEMVIRNLEQLTNNNKDDRKDNNQNNKTPYNGDNDKNCNCYNNILSRPEVDTFLICVDLFIFELDEKIVEKLLLCAILSLSLEKFLKHFKSNFIPFPSSSMEKLEKQLEKKAANIYNQFLLQVMNGIQTAENKKDYLKKLFQSLNLCCNNNENLYDLLTANLQHIIDQKDESTQNFQEIQQQLEQCIKNNAMVFLYQNFTSKLIEFQKAVGNKVVCIEEDLRFLSDEIVKLTGGNKDGNTGNGGLPKIAEALKNITSARFAEDDDFDEIFDAAEEIADAVEALAEIYKDRLKVLRALLPFAICPRLPFQPEKKPDNQYKTDP</sequence>
<gene>
    <name evidence="3" type="ORF">BBF96_09805</name>
</gene>
<accession>A0A3S9SZF3</accession>
<feature type="compositionally biased region" description="Polar residues" evidence="2">
    <location>
        <begin position="1"/>
        <end position="10"/>
    </location>
</feature>
<name>A0A3S9SZF3_9FIRM</name>
<dbReference type="RefSeq" id="WP_127016998.1">
    <property type="nucleotide sequence ID" value="NZ_CP016379.1"/>
</dbReference>
<keyword evidence="1" id="KW-0175">Coiled coil</keyword>
<evidence type="ECO:0000256" key="1">
    <source>
        <dbReference type="SAM" id="Coils"/>
    </source>
</evidence>
<feature type="region of interest" description="Disordered" evidence="2">
    <location>
        <begin position="1"/>
        <end position="30"/>
    </location>
</feature>
<evidence type="ECO:0000313" key="4">
    <source>
        <dbReference type="Proteomes" id="UP000267250"/>
    </source>
</evidence>
<keyword evidence="4" id="KW-1185">Reference proteome</keyword>
<dbReference type="EMBL" id="CP016379">
    <property type="protein sequence ID" value="AZR73654.1"/>
    <property type="molecule type" value="Genomic_DNA"/>
</dbReference>
<organism evidence="3 4">
    <name type="scientific">Anoxybacter fermentans</name>
    <dbReference type="NCBI Taxonomy" id="1323375"/>
    <lineage>
        <taxon>Bacteria</taxon>
        <taxon>Bacillati</taxon>
        <taxon>Bacillota</taxon>
        <taxon>Clostridia</taxon>
        <taxon>Halanaerobiales</taxon>
        <taxon>Anoxybacter</taxon>
    </lineage>
</organism>
<feature type="compositionally biased region" description="Basic and acidic residues" evidence="2">
    <location>
        <begin position="21"/>
        <end position="30"/>
    </location>
</feature>
<feature type="coiled-coil region" evidence="1">
    <location>
        <begin position="201"/>
        <end position="228"/>
    </location>
</feature>
<reference evidence="3 4" key="1">
    <citation type="submission" date="2016-07" db="EMBL/GenBank/DDBJ databases">
        <title>Genome and transcriptome analysis of iron-reducing fermentative bacteria Anoxybacter fermentans.</title>
        <authorList>
            <person name="Zeng X."/>
            <person name="Shao Z."/>
        </authorList>
    </citation>
    <scope>NUCLEOTIDE SEQUENCE [LARGE SCALE GENOMIC DNA]</scope>
    <source>
        <strain evidence="3 4">DY22613</strain>
    </source>
</reference>
<protein>
    <submittedName>
        <fullName evidence="3">Uncharacterized protein</fullName>
    </submittedName>
</protein>
<dbReference type="Proteomes" id="UP000267250">
    <property type="component" value="Chromosome"/>
</dbReference>
<proteinExistence type="predicted"/>
<evidence type="ECO:0000313" key="3">
    <source>
        <dbReference type="EMBL" id="AZR73654.1"/>
    </source>
</evidence>
<evidence type="ECO:0000256" key="2">
    <source>
        <dbReference type="SAM" id="MobiDB-lite"/>
    </source>
</evidence>
<feature type="region of interest" description="Disordered" evidence="2">
    <location>
        <begin position="50"/>
        <end position="72"/>
    </location>
</feature>